<dbReference type="GO" id="GO:0004674">
    <property type="term" value="F:protein serine/threonine kinase activity"/>
    <property type="evidence" value="ECO:0007669"/>
    <property type="project" value="UniProtKB-KW"/>
</dbReference>
<dbReference type="EC" id="2.7.11.1" evidence="1"/>
<organism evidence="11 12">
    <name type="scientific">Macrostomum lignano</name>
    <dbReference type="NCBI Taxonomy" id="282301"/>
    <lineage>
        <taxon>Eukaryota</taxon>
        <taxon>Metazoa</taxon>
        <taxon>Spiralia</taxon>
        <taxon>Lophotrochozoa</taxon>
        <taxon>Platyhelminthes</taxon>
        <taxon>Rhabditophora</taxon>
        <taxon>Macrostomorpha</taxon>
        <taxon>Macrostomida</taxon>
        <taxon>Macrostomidae</taxon>
        <taxon>Macrostomum</taxon>
    </lineage>
</organism>
<dbReference type="Proteomes" id="UP000215902">
    <property type="component" value="Unassembled WGS sequence"/>
</dbReference>
<dbReference type="SMART" id="SM00220">
    <property type="entry name" value="S_TKc"/>
    <property type="match status" value="1"/>
</dbReference>
<dbReference type="PANTHER" id="PTHR24356">
    <property type="entry name" value="SERINE/THREONINE-PROTEIN KINASE"/>
    <property type="match status" value="1"/>
</dbReference>
<dbReference type="SUPFAM" id="SSF56112">
    <property type="entry name" value="Protein kinase-like (PK-like)"/>
    <property type="match status" value="1"/>
</dbReference>
<keyword evidence="5" id="KW-0418">Kinase</keyword>
<proteinExistence type="predicted"/>
<feature type="domain" description="Protein kinase" evidence="10">
    <location>
        <begin position="55"/>
        <end position="409"/>
    </location>
</feature>
<dbReference type="InterPro" id="IPR050236">
    <property type="entry name" value="Ser_Thr_kinase_AGC"/>
</dbReference>
<gene>
    <name evidence="11" type="ORF">BOX15_Mlig031277g1</name>
</gene>
<dbReference type="AlphaFoldDB" id="A0A267EER1"/>
<dbReference type="PROSITE" id="PS00108">
    <property type="entry name" value="PROTEIN_KINASE_ST"/>
    <property type="match status" value="1"/>
</dbReference>
<dbReference type="OrthoDB" id="6068455at2759"/>
<evidence type="ECO:0000256" key="7">
    <source>
        <dbReference type="ARBA" id="ARBA00047899"/>
    </source>
</evidence>
<dbReference type="STRING" id="282301.A0A267EER1"/>
<dbReference type="Gene3D" id="1.10.510.10">
    <property type="entry name" value="Transferase(Phosphotransferase) domain 1"/>
    <property type="match status" value="1"/>
</dbReference>
<dbReference type="PROSITE" id="PS50011">
    <property type="entry name" value="PROTEIN_KINASE_DOM"/>
    <property type="match status" value="1"/>
</dbReference>
<dbReference type="InterPro" id="IPR011009">
    <property type="entry name" value="Kinase-like_dom_sf"/>
</dbReference>
<dbReference type="InterPro" id="IPR000719">
    <property type="entry name" value="Prot_kinase_dom"/>
</dbReference>
<evidence type="ECO:0000256" key="1">
    <source>
        <dbReference type="ARBA" id="ARBA00012513"/>
    </source>
</evidence>
<accession>A0A267EER1</accession>
<comment type="catalytic activity">
    <reaction evidence="8">
        <text>L-seryl-[protein] + ATP = O-phospho-L-seryl-[protein] + ADP + H(+)</text>
        <dbReference type="Rhea" id="RHEA:17989"/>
        <dbReference type="Rhea" id="RHEA-COMP:9863"/>
        <dbReference type="Rhea" id="RHEA-COMP:11604"/>
        <dbReference type="ChEBI" id="CHEBI:15378"/>
        <dbReference type="ChEBI" id="CHEBI:29999"/>
        <dbReference type="ChEBI" id="CHEBI:30616"/>
        <dbReference type="ChEBI" id="CHEBI:83421"/>
        <dbReference type="ChEBI" id="CHEBI:456216"/>
        <dbReference type="EC" id="2.7.11.1"/>
    </reaction>
</comment>
<evidence type="ECO:0000313" key="11">
    <source>
        <dbReference type="EMBL" id="PAA59916.1"/>
    </source>
</evidence>
<reference evidence="11 12" key="1">
    <citation type="submission" date="2017-06" db="EMBL/GenBank/DDBJ databases">
        <title>A platform for efficient transgenesis in Macrostomum lignano, a flatworm model organism for stem cell research.</title>
        <authorList>
            <person name="Berezikov E."/>
        </authorList>
    </citation>
    <scope>NUCLEOTIDE SEQUENCE [LARGE SCALE GENOMIC DNA]</scope>
    <source>
        <strain evidence="11">DV1</strain>
        <tissue evidence="11">Whole organism</tissue>
    </source>
</reference>
<evidence type="ECO:0000313" key="12">
    <source>
        <dbReference type="Proteomes" id="UP000215902"/>
    </source>
</evidence>
<keyword evidence="12" id="KW-1185">Reference proteome</keyword>
<comment type="caution">
    <text evidence="11">The sequence shown here is derived from an EMBL/GenBank/DDBJ whole genome shotgun (WGS) entry which is preliminary data.</text>
</comment>
<evidence type="ECO:0000256" key="5">
    <source>
        <dbReference type="ARBA" id="ARBA00022777"/>
    </source>
</evidence>
<keyword evidence="3" id="KW-0808">Transferase</keyword>
<dbReference type="GO" id="GO:0005524">
    <property type="term" value="F:ATP binding"/>
    <property type="evidence" value="ECO:0007669"/>
    <property type="project" value="UniProtKB-KW"/>
</dbReference>
<evidence type="ECO:0000256" key="4">
    <source>
        <dbReference type="ARBA" id="ARBA00022741"/>
    </source>
</evidence>
<comment type="catalytic activity">
    <reaction evidence="7">
        <text>L-threonyl-[protein] + ATP = O-phospho-L-threonyl-[protein] + ADP + H(+)</text>
        <dbReference type="Rhea" id="RHEA:46608"/>
        <dbReference type="Rhea" id="RHEA-COMP:11060"/>
        <dbReference type="Rhea" id="RHEA-COMP:11605"/>
        <dbReference type="ChEBI" id="CHEBI:15378"/>
        <dbReference type="ChEBI" id="CHEBI:30013"/>
        <dbReference type="ChEBI" id="CHEBI:30616"/>
        <dbReference type="ChEBI" id="CHEBI:61977"/>
        <dbReference type="ChEBI" id="CHEBI:456216"/>
        <dbReference type="EC" id="2.7.11.1"/>
    </reaction>
</comment>
<evidence type="ECO:0000259" key="10">
    <source>
        <dbReference type="PROSITE" id="PS50011"/>
    </source>
</evidence>
<dbReference type="EMBL" id="NIVC01002213">
    <property type="protein sequence ID" value="PAA59916.1"/>
    <property type="molecule type" value="Genomic_DNA"/>
</dbReference>
<evidence type="ECO:0000256" key="2">
    <source>
        <dbReference type="ARBA" id="ARBA00022527"/>
    </source>
</evidence>
<keyword evidence="4" id="KW-0547">Nucleotide-binding</keyword>
<evidence type="ECO:0000256" key="3">
    <source>
        <dbReference type="ARBA" id="ARBA00022679"/>
    </source>
</evidence>
<dbReference type="Pfam" id="PF00069">
    <property type="entry name" value="Pkinase"/>
    <property type="match status" value="1"/>
</dbReference>
<evidence type="ECO:0000256" key="6">
    <source>
        <dbReference type="ARBA" id="ARBA00022840"/>
    </source>
</evidence>
<sequence>MPPPRRPQAPGSAGSLQSQQPQRVFEIPACARHHLSPQRRREADRTELETANAAYRIVARIGEGSFGTTYLARIECAKRLSRLQAHEDMPLSPTSVKDQRQLLALMQGSSVVVKEIKTATGDSREAEAAALNSKTLEIHGRTLESMDIVKSIAHIQHCDHPFIARLLDSQYALTTHDTPFEVYEYYAVGDAMRLLRYISVDTEETNSKHREATFLQASSLYLALQVAEALAYLHESGFIHFDLKMDNVFVDEFGDAKLGDFGLAKPCRLGRKMENPYYYWGSRCDPGTFMSVRWVPPEQLDESGGSVDHSADWFGLGALLFNMLYGRLPFDEHKRQALAAAPAGGEDPQLTKRRYLRLWRAAPRPKVEERPKLNQRTKNLLYNLLAFEPAARLGSGGCGEVFARLHALCADLGLRWFDALGSGGGGGPDIDRMRRMLRRGEVPRPYRIKLQQKRA</sequence>
<dbReference type="InterPro" id="IPR008271">
    <property type="entry name" value="Ser/Thr_kinase_AS"/>
</dbReference>
<name>A0A267EER1_9PLAT</name>
<evidence type="ECO:0000256" key="8">
    <source>
        <dbReference type="ARBA" id="ARBA00048679"/>
    </source>
</evidence>
<evidence type="ECO:0000256" key="9">
    <source>
        <dbReference type="SAM" id="MobiDB-lite"/>
    </source>
</evidence>
<dbReference type="Gene3D" id="3.30.200.20">
    <property type="entry name" value="Phosphorylase Kinase, domain 1"/>
    <property type="match status" value="1"/>
</dbReference>
<protein>
    <recommendedName>
        <fullName evidence="1">non-specific serine/threonine protein kinase</fullName>
        <ecNumber evidence="1">2.7.11.1</ecNumber>
    </recommendedName>
</protein>
<keyword evidence="2" id="KW-0723">Serine/threonine-protein kinase</keyword>
<feature type="region of interest" description="Disordered" evidence="9">
    <location>
        <begin position="1"/>
        <end position="22"/>
    </location>
</feature>
<keyword evidence="6" id="KW-0067">ATP-binding</keyword>